<proteinExistence type="predicted"/>
<reference evidence="1 2" key="1">
    <citation type="journal article" date="2016" name="Environ. Microbiol.">
        <title>Genomic resolution of a cold subsurface aquifer community provides metabolic insights for novel microbes adapted to high CO concentrations.</title>
        <authorList>
            <person name="Probst A.J."/>
            <person name="Castelle C.J."/>
            <person name="Singh A."/>
            <person name="Brown C.T."/>
            <person name="Anantharaman K."/>
            <person name="Sharon I."/>
            <person name="Hug L.A."/>
            <person name="Burstein D."/>
            <person name="Emerson J.B."/>
            <person name="Thomas B.C."/>
            <person name="Banfield J.F."/>
        </authorList>
    </citation>
    <scope>NUCLEOTIDE SEQUENCE [LARGE SCALE GENOMIC DNA]</scope>
    <source>
        <strain evidence="1">CG1_02_38_13</strain>
    </source>
</reference>
<evidence type="ECO:0000313" key="2">
    <source>
        <dbReference type="Proteomes" id="UP000182465"/>
    </source>
</evidence>
<dbReference type="AlphaFoldDB" id="A0A1J4U1P2"/>
<gene>
    <name evidence="1" type="ORF">AUJ29_03090</name>
</gene>
<comment type="caution">
    <text evidence="1">The sequence shown here is derived from an EMBL/GenBank/DDBJ whole genome shotgun (WGS) entry which is preliminary data.</text>
</comment>
<organism evidence="1 2">
    <name type="scientific">Candidatus Kuenenbacteria bacterium CG1_02_38_13</name>
    <dbReference type="NCBI Taxonomy" id="1805235"/>
    <lineage>
        <taxon>Bacteria</taxon>
        <taxon>Candidatus Kueneniibacteriota</taxon>
    </lineage>
</organism>
<name>A0A1J4U1P2_9BACT</name>
<dbReference type="Proteomes" id="UP000182465">
    <property type="component" value="Unassembled WGS sequence"/>
</dbReference>
<dbReference type="EMBL" id="MNVB01000066">
    <property type="protein sequence ID" value="OIO16207.1"/>
    <property type="molecule type" value="Genomic_DNA"/>
</dbReference>
<sequence length="69" mass="7951">MALDLRRKSNCWQISSSQKNSKIWDYCPGFLFLVVNYSFKICGNNLKILEKIVIRKSQCKLTTHLSLAG</sequence>
<evidence type="ECO:0000313" key="1">
    <source>
        <dbReference type="EMBL" id="OIO16207.1"/>
    </source>
</evidence>
<protein>
    <submittedName>
        <fullName evidence="1">Uncharacterized protein</fullName>
    </submittedName>
</protein>
<accession>A0A1J4U1P2</accession>